<reference evidence="3 4" key="1">
    <citation type="submission" date="2014-07" db="EMBL/GenBank/DDBJ databases">
        <title>Draft genome sequence of Nonlabens ulvanivorans, an ulvan degrading bacterium.</title>
        <authorList>
            <person name="Kopel M."/>
            <person name="Helbert W."/>
            <person name="Henrissat B."/>
            <person name="Doniger T."/>
            <person name="Banin E."/>
        </authorList>
    </citation>
    <scope>NUCLEOTIDE SEQUENCE [LARGE SCALE GENOMIC DNA]</scope>
    <source>
        <strain evidence="3 4">PLR</strain>
    </source>
</reference>
<dbReference type="AlphaFoldDB" id="A0A084JSY2"/>
<name>A0A084JSY2_NONUL</name>
<feature type="transmembrane region" description="Helical" evidence="1">
    <location>
        <begin position="181"/>
        <end position="198"/>
    </location>
</feature>
<sequence length="299" mass="34013">MQINMIMKDLFSLKIYPLVLTGVFLIAFIVIATMINAEAVQVTKGLVFFERNITFTLFAILTVIVTPIFEELAFRGHFSRNGKKYIISILFLLISVCIKQSILLGILCIIHIILFYHSRRSKNDKLYMVSMTSSVLLFGLFHLSQLTDISFIDVKNLMFFSFLGSVFLFVCYNFSLKKAIILHSSYNLILILIMLYQIQFNKFVIESSTNKISISIIQKPYYSAEKSVSIAYDSNDGISCKDCTINMMLSELGSKKAANITPYSTFDISIKNKLGLSETDFKNSVEDELNKLMLISDLN</sequence>
<dbReference type="Proteomes" id="UP000028531">
    <property type="component" value="Unassembled WGS sequence"/>
</dbReference>
<keyword evidence="1" id="KW-1133">Transmembrane helix</keyword>
<comment type="caution">
    <text evidence="3">The sequence shown here is derived from an EMBL/GenBank/DDBJ whole genome shotgun (WGS) entry which is preliminary data.</text>
</comment>
<feature type="domain" description="CAAX prenyl protease 2/Lysostaphin resistance protein A-like" evidence="2">
    <location>
        <begin position="54"/>
        <end position="189"/>
    </location>
</feature>
<feature type="transmembrane region" description="Helical" evidence="1">
    <location>
        <begin position="85"/>
        <end position="114"/>
    </location>
</feature>
<feature type="transmembrane region" description="Helical" evidence="1">
    <location>
        <begin position="156"/>
        <end position="175"/>
    </location>
</feature>
<accession>A0A084JSY2</accession>
<evidence type="ECO:0000259" key="2">
    <source>
        <dbReference type="Pfam" id="PF02517"/>
    </source>
</evidence>
<evidence type="ECO:0000256" key="1">
    <source>
        <dbReference type="SAM" id="Phobius"/>
    </source>
</evidence>
<gene>
    <name evidence="3" type="ORF">IL45_07895</name>
</gene>
<keyword evidence="1" id="KW-0812">Transmembrane</keyword>
<feature type="transmembrane region" description="Helical" evidence="1">
    <location>
        <begin position="126"/>
        <end position="144"/>
    </location>
</feature>
<dbReference type="Pfam" id="PF02517">
    <property type="entry name" value="Rce1-like"/>
    <property type="match status" value="1"/>
</dbReference>
<dbReference type="GO" id="GO:0004175">
    <property type="term" value="F:endopeptidase activity"/>
    <property type="evidence" value="ECO:0007669"/>
    <property type="project" value="UniProtKB-ARBA"/>
</dbReference>
<evidence type="ECO:0000313" key="4">
    <source>
        <dbReference type="Proteomes" id="UP000028531"/>
    </source>
</evidence>
<dbReference type="InterPro" id="IPR003675">
    <property type="entry name" value="Rce1/LyrA-like_dom"/>
</dbReference>
<dbReference type="GO" id="GO:0080120">
    <property type="term" value="P:CAAX-box protein maturation"/>
    <property type="evidence" value="ECO:0007669"/>
    <property type="project" value="UniProtKB-ARBA"/>
</dbReference>
<feature type="transmembrane region" description="Helical" evidence="1">
    <location>
        <begin position="53"/>
        <end position="73"/>
    </location>
</feature>
<evidence type="ECO:0000313" key="3">
    <source>
        <dbReference type="EMBL" id="KEZ92066.1"/>
    </source>
</evidence>
<protein>
    <recommendedName>
        <fullName evidence="2">CAAX prenyl protease 2/Lysostaphin resistance protein A-like domain-containing protein</fullName>
    </recommendedName>
</protein>
<dbReference type="EMBL" id="JPJI01000032">
    <property type="protein sequence ID" value="KEZ92066.1"/>
    <property type="molecule type" value="Genomic_DNA"/>
</dbReference>
<keyword evidence="1" id="KW-0472">Membrane</keyword>
<proteinExistence type="predicted"/>
<organism evidence="3 4">
    <name type="scientific">Nonlabens ulvanivorans</name>
    <name type="common">Persicivirga ulvanivorans</name>
    <dbReference type="NCBI Taxonomy" id="906888"/>
    <lineage>
        <taxon>Bacteria</taxon>
        <taxon>Pseudomonadati</taxon>
        <taxon>Bacteroidota</taxon>
        <taxon>Flavobacteriia</taxon>
        <taxon>Flavobacteriales</taxon>
        <taxon>Flavobacteriaceae</taxon>
        <taxon>Nonlabens</taxon>
    </lineage>
</organism>